<sequence>MKWCTQTLVEFVTGDNALTVKWSTTTESVIVHQMNLQDPITYTESRQRAQWGTVFLASNRTDGTTWQNGYANTLRELFLNSGVLANTQDNNFRAVDMDWPVMAIAQDL</sequence>
<reference evidence="2" key="1">
    <citation type="submission" date="2021-01" db="EMBL/GenBank/DDBJ databases">
        <authorList>
            <person name="Kaushik A."/>
        </authorList>
    </citation>
    <scope>NUCLEOTIDE SEQUENCE</scope>
    <source>
        <strain evidence="2">AG4-RS23</strain>
    </source>
</reference>
<evidence type="ECO:0000313" key="3">
    <source>
        <dbReference type="Proteomes" id="UP000663861"/>
    </source>
</evidence>
<feature type="non-terminal residue" evidence="2">
    <location>
        <position position="1"/>
    </location>
</feature>
<feature type="domain" description="Glutaminase A N-terminal" evidence="1">
    <location>
        <begin position="10"/>
        <end position="108"/>
    </location>
</feature>
<accession>A0A8H3AV46</accession>
<evidence type="ECO:0000313" key="2">
    <source>
        <dbReference type="EMBL" id="CAE6441247.1"/>
    </source>
</evidence>
<proteinExistence type="predicted"/>
<organism evidence="2 3">
    <name type="scientific">Rhizoctonia solani</name>
    <dbReference type="NCBI Taxonomy" id="456999"/>
    <lineage>
        <taxon>Eukaryota</taxon>
        <taxon>Fungi</taxon>
        <taxon>Dikarya</taxon>
        <taxon>Basidiomycota</taxon>
        <taxon>Agaricomycotina</taxon>
        <taxon>Agaricomycetes</taxon>
        <taxon>Cantharellales</taxon>
        <taxon>Ceratobasidiaceae</taxon>
        <taxon>Rhizoctonia</taxon>
    </lineage>
</organism>
<comment type="caution">
    <text evidence="2">The sequence shown here is derived from an EMBL/GenBank/DDBJ whole genome shotgun (WGS) entry which is preliminary data.</text>
</comment>
<gene>
    <name evidence="2" type="ORF">RDB_LOCUS40918</name>
</gene>
<dbReference type="InterPro" id="IPR033433">
    <property type="entry name" value="GtaA_N"/>
</dbReference>
<dbReference type="Proteomes" id="UP000663861">
    <property type="component" value="Unassembled WGS sequence"/>
</dbReference>
<dbReference type="AlphaFoldDB" id="A0A8H3AV46"/>
<evidence type="ECO:0000259" key="1">
    <source>
        <dbReference type="Pfam" id="PF17168"/>
    </source>
</evidence>
<dbReference type="InterPro" id="IPR052743">
    <property type="entry name" value="Glutaminase_GtaA"/>
</dbReference>
<dbReference type="Pfam" id="PF17168">
    <property type="entry name" value="DUF5127"/>
    <property type="match status" value="1"/>
</dbReference>
<dbReference type="EMBL" id="CAJMWY010000620">
    <property type="protein sequence ID" value="CAE6441247.1"/>
    <property type="molecule type" value="Genomic_DNA"/>
</dbReference>
<dbReference type="PANTHER" id="PTHR31987">
    <property type="entry name" value="GLUTAMINASE A-RELATED"/>
    <property type="match status" value="1"/>
</dbReference>
<protein>
    <recommendedName>
        <fullName evidence="1">Glutaminase A N-terminal domain-containing protein</fullName>
    </recommendedName>
</protein>
<dbReference type="PANTHER" id="PTHR31987:SF1">
    <property type="entry name" value="GLUTAMINASE A"/>
    <property type="match status" value="1"/>
</dbReference>
<name>A0A8H3AV46_9AGAM</name>